<protein>
    <submittedName>
        <fullName evidence="1">CLUMA_CG018596, isoform A</fullName>
    </submittedName>
</protein>
<gene>
    <name evidence="1" type="ORF">CLUMA_CG018596</name>
</gene>
<dbReference type="EMBL" id="CVRI01000064">
    <property type="protein sequence ID" value="CRL05552.1"/>
    <property type="molecule type" value="Genomic_DNA"/>
</dbReference>
<dbReference type="AlphaFoldDB" id="A0A1J1IZP0"/>
<organism evidence="1 2">
    <name type="scientific">Clunio marinus</name>
    <dbReference type="NCBI Taxonomy" id="568069"/>
    <lineage>
        <taxon>Eukaryota</taxon>
        <taxon>Metazoa</taxon>
        <taxon>Ecdysozoa</taxon>
        <taxon>Arthropoda</taxon>
        <taxon>Hexapoda</taxon>
        <taxon>Insecta</taxon>
        <taxon>Pterygota</taxon>
        <taxon>Neoptera</taxon>
        <taxon>Endopterygota</taxon>
        <taxon>Diptera</taxon>
        <taxon>Nematocera</taxon>
        <taxon>Chironomoidea</taxon>
        <taxon>Chironomidae</taxon>
        <taxon>Clunio</taxon>
    </lineage>
</organism>
<evidence type="ECO:0000313" key="1">
    <source>
        <dbReference type="EMBL" id="CRL05552.1"/>
    </source>
</evidence>
<proteinExistence type="predicted"/>
<evidence type="ECO:0000313" key="2">
    <source>
        <dbReference type="Proteomes" id="UP000183832"/>
    </source>
</evidence>
<name>A0A1J1IZP0_9DIPT</name>
<dbReference type="Proteomes" id="UP000183832">
    <property type="component" value="Unassembled WGS sequence"/>
</dbReference>
<accession>A0A1J1IZP0</accession>
<sequence>MDPFGILALQNALAGALYFYSMSLNCNIVSNVSTMKGFCKTLKAKFINPSLKQRAVVSAWKTCLVINAINLTSINKA</sequence>
<keyword evidence="2" id="KW-1185">Reference proteome</keyword>
<reference evidence="1 2" key="1">
    <citation type="submission" date="2015-04" db="EMBL/GenBank/DDBJ databases">
        <authorList>
            <person name="Syromyatnikov M.Y."/>
            <person name="Popov V.N."/>
        </authorList>
    </citation>
    <scope>NUCLEOTIDE SEQUENCE [LARGE SCALE GENOMIC DNA]</scope>
</reference>